<comment type="function">
    <text evidence="5">Involved in nucleotide metabolism via production of dUMP, the immediate precursor of thymidine nucleotides, and decreases the intracellular concentration of dUTP so that uracil cannot be incorporated into DNA.</text>
</comment>
<keyword evidence="5" id="KW-0460">Magnesium</keyword>
<proteinExistence type="inferred from homology"/>
<dbReference type="CDD" id="cd07557">
    <property type="entry name" value="trimeric_dUTPase"/>
    <property type="match status" value="1"/>
</dbReference>
<dbReference type="InterPro" id="IPR029054">
    <property type="entry name" value="dUTPase-like"/>
</dbReference>
<keyword evidence="3 5" id="KW-0378">Hydrolase</keyword>
<dbReference type="EnsemblMetazoa" id="tetur06g06983.1">
    <property type="protein sequence ID" value="tetur06g06983.1"/>
    <property type="gene ID" value="tetur06g06983"/>
</dbReference>
<keyword evidence="5" id="KW-0479">Metal-binding</keyword>
<sequence length="140" mass="15207">MSLFFSKCYPDSSSPTRATAGSVGFDLHSYEDVILPSKQISIVKTGIKVQPPEGTYIRIAPRSILAAKGIYVNGGVIDPDYTGEIKVILHNLGDCHLLIKKGTKIAQMIVERAEVPNLIEVTKLIDFSERGRRGFGSSGV</sequence>
<dbReference type="STRING" id="32264.A0A158P4Q2"/>
<dbReference type="Proteomes" id="UP000015104">
    <property type="component" value="Unassembled WGS sequence"/>
</dbReference>
<dbReference type="EMBL" id="CAEY01001801">
    <property type="status" value="NOT_ANNOTATED_CDS"/>
    <property type="molecule type" value="Genomic_DNA"/>
</dbReference>
<dbReference type="PANTHER" id="PTHR11241:SF0">
    <property type="entry name" value="DEOXYURIDINE 5'-TRIPHOSPHATE NUCLEOTIDOHYDROLASE"/>
    <property type="match status" value="1"/>
</dbReference>
<evidence type="ECO:0000256" key="2">
    <source>
        <dbReference type="ARBA" id="ARBA00006581"/>
    </source>
</evidence>
<dbReference type="AlphaFoldDB" id="A0A158P4Q2"/>
<dbReference type="Pfam" id="PF00692">
    <property type="entry name" value="dUTPase"/>
    <property type="match status" value="1"/>
</dbReference>
<evidence type="ECO:0000313" key="8">
    <source>
        <dbReference type="Proteomes" id="UP000015104"/>
    </source>
</evidence>
<accession>A0A158P4Q2</accession>
<comment type="cofactor">
    <cofactor evidence="5">
        <name>Mg(2+)</name>
        <dbReference type="ChEBI" id="CHEBI:18420"/>
    </cofactor>
</comment>
<dbReference type="InterPro" id="IPR033704">
    <property type="entry name" value="dUTPase_trimeric"/>
</dbReference>
<protein>
    <recommendedName>
        <fullName evidence="5">Deoxyuridine 5'-triphosphate nucleotidohydrolase</fullName>
        <shortName evidence="5">dUTPase</shortName>
        <ecNumber evidence="5">3.6.1.23</ecNumber>
    </recommendedName>
    <alternativeName>
        <fullName evidence="5">dUTP pyrophosphatase</fullName>
    </alternativeName>
</protein>
<evidence type="ECO:0000256" key="4">
    <source>
        <dbReference type="ARBA" id="ARBA00023080"/>
    </source>
</evidence>
<dbReference type="InterPro" id="IPR036157">
    <property type="entry name" value="dUTPase-like_sf"/>
</dbReference>
<evidence type="ECO:0000256" key="3">
    <source>
        <dbReference type="ARBA" id="ARBA00022801"/>
    </source>
</evidence>
<dbReference type="NCBIfam" id="TIGR00576">
    <property type="entry name" value="dut"/>
    <property type="match status" value="1"/>
</dbReference>
<name>A0A158P4Q2_TETUR</name>
<dbReference type="EC" id="3.6.1.23" evidence="5"/>
<organism evidence="7 8">
    <name type="scientific">Tetranychus urticae</name>
    <name type="common">Two-spotted spider mite</name>
    <dbReference type="NCBI Taxonomy" id="32264"/>
    <lineage>
        <taxon>Eukaryota</taxon>
        <taxon>Metazoa</taxon>
        <taxon>Ecdysozoa</taxon>
        <taxon>Arthropoda</taxon>
        <taxon>Chelicerata</taxon>
        <taxon>Arachnida</taxon>
        <taxon>Acari</taxon>
        <taxon>Acariformes</taxon>
        <taxon>Trombidiformes</taxon>
        <taxon>Prostigmata</taxon>
        <taxon>Eleutherengona</taxon>
        <taxon>Raphignathae</taxon>
        <taxon>Tetranychoidea</taxon>
        <taxon>Tetranychidae</taxon>
        <taxon>Tetranychus</taxon>
    </lineage>
</organism>
<keyword evidence="8" id="KW-1185">Reference proteome</keyword>
<dbReference type="InterPro" id="IPR008181">
    <property type="entry name" value="dUTPase"/>
</dbReference>
<dbReference type="PANTHER" id="PTHR11241">
    <property type="entry name" value="DEOXYURIDINE 5'-TRIPHOSPHATE NUCLEOTIDOHYDROLASE"/>
    <property type="match status" value="1"/>
</dbReference>
<evidence type="ECO:0000256" key="1">
    <source>
        <dbReference type="ARBA" id="ARBA00005142"/>
    </source>
</evidence>
<dbReference type="Gene3D" id="2.70.40.10">
    <property type="match status" value="1"/>
</dbReference>
<dbReference type="GO" id="GO:0000287">
    <property type="term" value="F:magnesium ion binding"/>
    <property type="evidence" value="ECO:0007669"/>
    <property type="project" value="UniProtKB-UniRule"/>
</dbReference>
<evidence type="ECO:0000259" key="6">
    <source>
        <dbReference type="Pfam" id="PF00692"/>
    </source>
</evidence>
<dbReference type="GO" id="GO:0006226">
    <property type="term" value="P:dUMP biosynthetic process"/>
    <property type="evidence" value="ECO:0007669"/>
    <property type="project" value="UniProtKB-UniRule"/>
</dbReference>
<reference evidence="7" key="2">
    <citation type="submission" date="2016-04" db="UniProtKB">
        <authorList>
            <consortium name="EnsemblMetazoa"/>
        </authorList>
    </citation>
    <scope>IDENTIFICATION</scope>
</reference>
<comment type="catalytic activity">
    <reaction evidence="5">
        <text>dUTP + H2O = dUMP + diphosphate + H(+)</text>
        <dbReference type="Rhea" id="RHEA:10248"/>
        <dbReference type="ChEBI" id="CHEBI:15377"/>
        <dbReference type="ChEBI" id="CHEBI:15378"/>
        <dbReference type="ChEBI" id="CHEBI:33019"/>
        <dbReference type="ChEBI" id="CHEBI:61555"/>
        <dbReference type="ChEBI" id="CHEBI:246422"/>
        <dbReference type="EC" id="3.6.1.23"/>
    </reaction>
</comment>
<dbReference type="GO" id="GO:0046081">
    <property type="term" value="P:dUTP catabolic process"/>
    <property type="evidence" value="ECO:0007669"/>
    <property type="project" value="UniProtKB-UniRule"/>
</dbReference>
<evidence type="ECO:0000256" key="5">
    <source>
        <dbReference type="RuleBase" id="RU367024"/>
    </source>
</evidence>
<dbReference type="SUPFAM" id="SSF51283">
    <property type="entry name" value="dUTPase-like"/>
    <property type="match status" value="1"/>
</dbReference>
<keyword evidence="4 5" id="KW-0546">Nucleotide metabolism</keyword>
<dbReference type="GO" id="GO:0004170">
    <property type="term" value="F:dUTP diphosphatase activity"/>
    <property type="evidence" value="ECO:0007669"/>
    <property type="project" value="UniProtKB-UniRule"/>
</dbReference>
<evidence type="ECO:0000313" key="7">
    <source>
        <dbReference type="EnsemblMetazoa" id="tetur06g06983.1"/>
    </source>
</evidence>
<dbReference type="UniPathway" id="UPA00610">
    <property type="reaction ID" value="UER00666"/>
</dbReference>
<reference evidence="8" key="1">
    <citation type="submission" date="2011-08" db="EMBL/GenBank/DDBJ databases">
        <authorList>
            <person name="Rombauts S."/>
        </authorList>
    </citation>
    <scope>NUCLEOTIDE SEQUENCE</scope>
    <source>
        <strain evidence="8">London</strain>
    </source>
</reference>
<comment type="pathway">
    <text evidence="1 5">Pyrimidine metabolism; dUMP biosynthesis; dUMP from dCTP (dUTP route): step 2/2.</text>
</comment>
<dbReference type="NCBIfam" id="NF001862">
    <property type="entry name" value="PRK00601.1"/>
    <property type="match status" value="1"/>
</dbReference>
<comment type="similarity">
    <text evidence="2 5">Belongs to the dUTPase family.</text>
</comment>
<feature type="domain" description="dUTPase-like" evidence="6">
    <location>
        <begin position="13"/>
        <end position="139"/>
    </location>
</feature>